<name>A0AAD7CM21_MYCRO</name>
<keyword evidence="2" id="KW-1185">Reference proteome</keyword>
<accession>A0AAD7CM21</accession>
<reference evidence="1" key="1">
    <citation type="submission" date="2023-03" db="EMBL/GenBank/DDBJ databases">
        <title>Massive genome expansion in bonnet fungi (Mycena s.s.) driven by repeated elements and novel gene families across ecological guilds.</title>
        <authorList>
            <consortium name="Lawrence Berkeley National Laboratory"/>
            <person name="Harder C.B."/>
            <person name="Miyauchi S."/>
            <person name="Viragh M."/>
            <person name="Kuo A."/>
            <person name="Thoen E."/>
            <person name="Andreopoulos B."/>
            <person name="Lu D."/>
            <person name="Skrede I."/>
            <person name="Drula E."/>
            <person name="Henrissat B."/>
            <person name="Morin E."/>
            <person name="Kohler A."/>
            <person name="Barry K."/>
            <person name="LaButti K."/>
            <person name="Morin E."/>
            <person name="Salamov A."/>
            <person name="Lipzen A."/>
            <person name="Mereny Z."/>
            <person name="Hegedus B."/>
            <person name="Baldrian P."/>
            <person name="Stursova M."/>
            <person name="Weitz H."/>
            <person name="Taylor A."/>
            <person name="Grigoriev I.V."/>
            <person name="Nagy L.G."/>
            <person name="Martin F."/>
            <person name="Kauserud H."/>
        </authorList>
    </citation>
    <scope>NUCLEOTIDE SEQUENCE</scope>
    <source>
        <strain evidence="1">CBHHK067</strain>
    </source>
</reference>
<protein>
    <submittedName>
        <fullName evidence="1">Uncharacterized protein</fullName>
    </submittedName>
</protein>
<gene>
    <name evidence="1" type="ORF">B0H17DRAFT_1147234</name>
</gene>
<dbReference type="AlphaFoldDB" id="A0AAD7CM21"/>
<organism evidence="1 2">
    <name type="scientific">Mycena rosella</name>
    <name type="common">Pink bonnet</name>
    <name type="synonym">Agaricus rosellus</name>
    <dbReference type="NCBI Taxonomy" id="1033263"/>
    <lineage>
        <taxon>Eukaryota</taxon>
        <taxon>Fungi</taxon>
        <taxon>Dikarya</taxon>
        <taxon>Basidiomycota</taxon>
        <taxon>Agaricomycotina</taxon>
        <taxon>Agaricomycetes</taxon>
        <taxon>Agaricomycetidae</taxon>
        <taxon>Agaricales</taxon>
        <taxon>Marasmiineae</taxon>
        <taxon>Mycenaceae</taxon>
        <taxon>Mycena</taxon>
    </lineage>
</organism>
<comment type="caution">
    <text evidence="1">The sequence shown here is derived from an EMBL/GenBank/DDBJ whole genome shotgun (WGS) entry which is preliminary data.</text>
</comment>
<evidence type="ECO:0000313" key="1">
    <source>
        <dbReference type="EMBL" id="KAJ7652942.1"/>
    </source>
</evidence>
<evidence type="ECO:0000313" key="2">
    <source>
        <dbReference type="Proteomes" id="UP001221757"/>
    </source>
</evidence>
<dbReference type="Proteomes" id="UP001221757">
    <property type="component" value="Unassembled WGS sequence"/>
</dbReference>
<sequence>MVQLMNTSSRDSLGVQVGVGENRTIEKESRTSDSRRSIREVLVRVVVGILLCRRRYAVAPHGRSLRVRPFLRPALILTVVCGLEEWRTISGLERHARGLLHNSERQPMGRDPREVCRWTRTAGGEGDGERVCANERVCSAVKMHYGGPSGGWGGPGDGRGLGSNAEWMCEVHAYVGGRHDVRAGGELLEGREREVQEDEEGGEDAGVAQKVVDLVGGVDVPCDDDVRVGGVEGRHD</sequence>
<proteinExistence type="predicted"/>
<dbReference type="EMBL" id="JARKIE010000341">
    <property type="protein sequence ID" value="KAJ7652942.1"/>
    <property type="molecule type" value="Genomic_DNA"/>
</dbReference>